<sequence length="119" mass="13217">MKFLIVLASLVLLAAGQDTYTPENDDLDIDALVSNPEALKAWFNCFVDKGQCDKVQTSFKDDLPEAIQQGCAKCTAAQKVILKKYLAGLKEKAPADYEVLRQKYDPENKYFGPLEKAIA</sequence>
<name>A0A5J6K4N7_GRAMO</name>
<protein>
    <submittedName>
        <fullName evidence="2">Chemosensory protein 1</fullName>
    </submittedName>
</protein>
<dbReference type="AlphaFoldDB" id="A0A5J6K4N7"/>
<dbReference type="InterPro" id="IPR005055">
    <property type="entry name" value="A10/PebIII"/>
</dbReference>
<organism evidence="2">
    <name type="scientific">Grapholita molesta</name>
    <name type="common">Oriental fruit moth</name>
    <name type="synonym">Cydia molesta</name>
    <dbReference type="NCBI Taxonomy" id="192188"/>
    <lineage>
        <taxon>Eukaryota</taxon>
        <taxon>Metazoa</taxon>
        <taxon>Ecdysozoa</taxon>
        <taxon>Arthropoda</taxon>
        <taxon>Hexapoda</taxon>
        <taxon>Insecta</taxon>
        <taxon>Pterygota</taxon>
        <taxon>Neoptera</taxon>
        <taxon>Endopterygota</taxon>
        <taxon>Lepidoptera</taxon>
        <taxon>Glossata</taxon>
        <taxon>Ditrysia</taxon>
        <taxon>Tortricoidea</taxon>
        <taxon>Tortricidae</taxon>
        <taxon>Olethreutinae</taxon>
        <taxon>Grapholitini</taxon>
        <taxon>Grapholita</taxon>
    </lineage>
</organism>
<dbReference type="PANTHER" id="PTHR11257:SF13">
    <property type="entry name" value="GEO07322P1"/>
    <property type="match status" value="1"/>
</dbReference>
<keyword evidence="1" id="KW-0732">Signal</keyword>
<dbReference type="Gene3D" id="1.10.2080.10">
    <property type="entry name" value="Insect odorant-binding protein A10/Ejaculatory bulb-specific protein 3"/>
    <property type="match status" value="1"/>
</dbReference>
<feature type="signal peptide" evidence="1">
    <location>
        <begin position="1"/>
        <end position="16"/>
    </location>
</feature>
<dbReference type="PANTHER" id="PTHR11257">
    <property type="entry name" value="CHEMOSENSORY PROTEIN-RELATED"/>
    <property type="match status" value="1"/>
</dbReference>
<evidence type="ECO:0000256" key="1">
    <source>
        <dbReference type="SAM" id="SignalP"/>
    </source>
</evidence>
<reference evidence="2" key="1">
    <citation type="submission" date="2019-03" db="EMBL/GenBank/DDBJ databases">
        <title>Molecular and Functional Characterization of Chemosensory Proteins From the Oriental Fruit Moth Grapholita molesta (Busck) (Lepidoptera: Tortricidae).</title>
        <authorList>
            <person name="Li G."/>
        </authorList>
    </citation>
    <scope>NUCLEOTIDE SEQUENCE</scope>
</reference>
<dbReference type="InterPro" id="IPR036682">
    <property type="entry name" value="OS_D_A10/PebIII_sf"/>
</dbReference>
<dbReference type="EMBL" id="MK640198">
    <property type="protein sequence ID" value="QEV81548.1"/>
    <property type="molecule type" value="mRNA"/>
</dbReference>
<evidence type="ECO:0000313" key="2">
    <source>
        <dbReference type="EMBL" id="QEV81548.1"/>
    </source>
</evidence>
<feature type="chain" id="PRO_5023938415" evidence="1">
    <location>
        <begin position="17"/>
        <end position="119"/>
    </location>
</feature>
<dbReference type="SUPFAM" id="SSF100910">
    <property type="entry name" value="Chemosensory protein Csp2"/>
    <property type="match status" value="1"/>
</dbReference>
<proteinExistence type="evidence at transcript level"/>
<accession>A0A5J6K4N7</accession>
<dbReference type="Pfam" id="PF03392">
    <property type="entry name" value="OS-D"/>
    <property type="match status" value="1"/>
</dbReference>